<dbReference type="Gene3D" id="3.40.50.1000">
    <property type="entry name" value="HAD superfamily/HAD-like"/>
    <property type="match status" value="1"/>
</dbReference>
<dbReference type="PANTHER" id="PTHR43481:SF4">
    <property type="entry name" value="GLYCEROL-1-PHOSPHATE PHOSPHOHYDROLASE 1-RELATED"/>
    <property type="match status" value="1"/>
</dbReference>
<dbReference type="CDD" id="cd07505">
    <property type="entry name" value="HAD_BPGM-like"/>
    <property type="match status" value="1"/>
</dbReference>
<protein>
    <submittedName>
        <fullName evidence="1">HAD family phosphatase</fullName>
    </submittedName>
</protein>
<dbReference type="PANTHER" id="PTHR43481">
    <property type="entry name" value="FRUCTOSE-1-PHOSPHATE PHOSPHATASE"/>
    <property type="match status" value="1"/>
</dbReference>
<dbReference type="NCBIfam" id="TIGR01509">
    <property type="entry name" value="HAD-SF-IA-v3"/>
    <property type="match status" value="1"/>
</dbReference>
<dbReference type="PRINTS" id="PR00413">
    <property type="entry name" value="HADHALOGNASE"/>
</dbReference>
<dbReference type="SUPFAM" id="SSF56784">
    <property type="entry name" value="HAD-like"/>
    <property type="match status" value="1"/>
</dbReference>
<dbReference type="AlphaFoldDB" id="A0A7S9DXW9"/>
<keyword evidence="2" id="KW-1185">Reference proteome</keyword>
<gene>
    <name evidence="1" type="ORF">IT774_14420</name>
</gene>
<sequence length="226" mass="24662">MHATSGFTQHTKVVLFDHDGTLIDSEQVHFTLWQHVLSRFDIVLEQTFYNDVMAGMPELQNAHDIMREFQPDTDAASLTAAKNAALDEYLQQQPFPLMPGAIDAVLRCQRAGLVLGIVTGGGRHSLRRTLQRPELQGVFRVTVAAEDVPESKPNPQCYLQALHKLGVTAGQAVAVEDTMYGLQAASSAGIACAVIPTEHSQDHDFSLASGRFTRLAQWLDKAGVPG</sequence>
<dbReference type="InterPro" id="IPR051806">
    <property type="entry name" value="HAD-like_SPP"/>
</dbReference>
<dbReference type="InterPro" id="IPR023214">
    <property type="entry name" value="HAD_sf"/>
</dbReference>
<dbReference type="KEGG" id="smaa:IT774_14420"/>
<dbReference type="SFLD" id="SFLDG01129">
    <property type="entry name" value="C1.5:_HAD__Beta-PGM__Phosphata"/>
    <property type="match status" value="1"/>
</dbReference>
<name>A0A7S9DXW9_9ALTE</name>
<organism evidence="1 2">
    <name type="scientific">Salinimonas marina</name>
    <dbReference type="NCBI Taxonomy" id="2785918"/>
    <lineage>
        <taxon>Bacteria</taxon>
        <taxon>Pseudomonadati</taxon>
        <taxon>Pseudomonadota</taxon>
        <taxon>Gammaproteobacteria</taxon>
        <taxon>Alteromonadales</taxon>
        <taxon>Alteromonadaceae</taxon>
        <taxon>Alteromonas/Salinimonas group</taxon>
        <taxon>Salinimonas</taxon>
    </lineage>
</organism>
<dbReference type="GO" id="GO:0050308">
    <property type="term" value="F:sugar-phosphatase activity"/>
    <property type="evidence" value="ECO:0007669"/>
    <property type="project" value="TreeGrafter"/>
</dbReference>
<dbReference type="RefSeq" id="WP_195810380.1">
    <property type="nucleotide sequence ID" value="NZ_CP064795.1"/>
</dbReference>
<evidence type="ECO:0000313" key="2">
    <source>
        <dbReference type="Proteomes" id="UP000595095"/>
    </source>
</evidence>
<dbReference type="SFLD" id="SFLDS00003">
    <property type="entry name" value="Haloacid_Dehalogenase"/>
    <property type="match status" value="1"/>
</dbReference>
<dbReference type="Pfam" id="PF00702">
    <property type="entry name" value="Hydrolase"/>
    <property type="match status" value="1"/>
</dbReference>
<dbReference type="InterPro" id="IPR006439">
    <property type="entry name" value="HAD-SF_hydro_IA"/>
</dbReference>
<dbReference type="InterPro" id="IPR023198">
    <property type="entry name" value="PGP-like_dom2"/>
</dbReference>
<reference evidence="1 2" key="1">
    <citation type="submission" date="2020-11" db="EMBL/GenBank/DDBJ databases">
        <title>Complete genome sequence for Salinimonas sp. strain G2-b.</title>
        <authorList>
            <person name="Park S.-J."/>
        </authorList>
    </citation>
    <scope>NUCLEOTIDE SEQUENCE [LARGE SCALE GENOMIC DNA]</scope>
    <source>
        <strain evidence="1 2">G2-b</strain>
    </source>
</reference>
<dbReference type="InterPro" id="IPR036412">
    <property type="entry name" value="HAD-like_sf"/>
</dbReference>
<dbReference type="EMBL" id="CP064795">
    <property type="protein sequence ID" value="QPG05290.1"/>
    <property type="molecule type" value="Genomic_DNA"/>
</dbReference>
<evidence type="ECO:0000313" key="1">
    <source>
        <dbReference type="EMBL" id="QPG05290.1"/>
    </source>
</evidence>
<dbReference type="Proteomes" id="UP000595095">
    <property type="component" value="Chromosome"/>
</dbReference>
<accession>A0A7S9DXW9</accession>
<dbReference type="Gene3D" id="1.10.150.240">
    <property type="entry name" value="Putative phosphatase, domain 2"/>
    <property type="match status" value="1"/>
</dbReference>
<proteinExistence type="predicted"/>